<keyword evidence="2" id="KW-1185">Reference proteome</keyword>
<dbReference type="KEGG" id="als:DJ013_11275"/>
<evidence type="ECO:0000313" key="2">
    <source>
        <dbReference type="Proteomes" id="UP000249873"/>
    </source>
</evidence>
<gene>
    <name evidence="1" type="ORF">DJ013_11275</name>
</gene>
<accession>A0A2Z4GBP9</accession>
<proteinExistence type="predicted"/>
<evidence type="ECO:0000313" key="1">
    <source>
        <dbReference type="EMBL" id="AWV98722.1"/>
    </source>
</evidence>
<dbReference type="Proteomes" id="UP000249873">
    <property type="component" value="Chromosome"/>
</dbReference>
<reference evidence="1 2" key="1">
    <citation type="submission" date="2018-05" db="EMBL/GenBank/DDBJ databases">
        <title>Complete genome sequence of Arcticibacterium luteifluviistationis SM1504T, a cytophagaceae bacterium isolated from Arctic surface seawater.</title>
        <authorList>
            <person name="Li Y."/>
            <person name="Qin Q.-L."/>
        </authorList>
    </citation>
    <scope>NUCLEOTIDE SEQUENCE [LARGE SCALE GENOMIC DNA]</scope>
    <source>
        <strain evidence="1 2">SM1504</strain>
    </source>
</reference>
<dbReference type="RefSeq" id="WP_111371915.1">
    <property type="nucleotide sequence ID" value="NZ_CP029480.1"/>
</dbReference>
<organism evidence="1 2">
    <name type="scientific">Arcticibacterium luteifluviistationis</name>
    <dbReference type="NCBI Taxonomy" id="1784714"/>
    <lineage>
        <taxon>Bacteria</taxon>
        <taxon>Pseudomonadati</taxon>
        <taxon>Bacteroidota</taxon>
        <taxon>Cytophagia</taxon>
        <taxon>Cytophagales</taxon>
        <taxon>Leadbetterellaceae</taxon>
        <taxon>Arcticibacterium</taxon>
    </lineage>
</organism>
<name>A0A2Z4GBP9_9BACT</name>
<protein>
    <submittedName>
        <fullName evidence="1">Uncharacterized protein</fullName>
    </submittedName>
</protein>
<dbReference type="AlphaFoldDB" id="A0A2Z4GBP9"/>
<sequence length="348" mass="40318">MSNFLQNISVIKYFLFIVLLSVISSCKQSEIDPIIDIKVPDDKTEPSKEETVKSCELIMVDYETIATESPGSLIYGASLSFTKDTTVIVHDISHTFQFTYDSDGFLINSKTSRFGVLDPKKTVTSSETEYIYQNEKLINQASYYEETKTEELIFEYDDNGELVKKITKSVGLFSSAITTTIQTFQYGKQTSFIYLYSNGETSDVSQNYNSEGYLIEDRFNSNKKYFYDDDGNLSRFESISSVDGKLELYKEYEYGSESKQNSAKVHFKGHPIIPSFWGSEKNILIEERQFERRRNTEDTFDLMNKTHYDYTFNASGLITEQIKHILTFYEIGPWDRKISYQYTYQNCP</sequence>
<dbReference type="OrthoDB" id="9816400at2"/>
<dbReference type="EMBL" id="CP029480">
    <property type="protein sequence ID" value="AWV98722.1"/>
    <property type="molecule type" value="Genomic_DNA"/>
</dbReference>